<evidence type="ECO:0000313" key="2">
    <source>
        <dbReference type="Proteomes" id="UP000019438"/>
    </source>
</evidence>
<name>A0AAN0VG71_9PROT</name>
<organism evidence="1 2">
    <name type="scientific">Granulibacter bethesdensis</name>
    <dbReference type="NCBI Taxonomy" id="364410"/>
    <lineage>
        <taxon>Bacteria</taxon>
        <taxon>Pseudomonadati</taxon>
        <taxon>Pseudomonadota</taxon>
        <taxon>Alphaproteobacteria</taxon>
        <taxon>Acetobacterales</taxon>
        <taxon>Acetobacteraceae</taxon>
        <taxon>Granulibacter</taxon>
    </lineage>
</organism>
<dbReference type="Proteomes" id="UP000019438">
    <property type="component" value="Chromosome"/>
</dbReference>
<reference evidence="2" key="1">
    <citation type="submission" date="2012-06" db="EMBL/GenBank/DDBJ databases">
        <title>Genome analysis of multiple Granulibacter bethesdensis isolates demonstrates substantial genome diversity.</title>
        <authorList>
            <person name="Greenberg D.E."/>
            <person name="Porcella S.F."/>
            <person name="Zarember K."/>
            <person name="Zelazny A.M."/>
            <person name="Bruno D."/>
            <person name="Martens C."/>
            <person name="Barbian K.D."/>
            <person name="Jaske E."/>
            <person name="Holland S.M."/>
        </authorList>
    </citation>
    <scope>NUCLEOTIDE SEQUENCE [LARGE SCALE GENOMIC DNA]</scope>
    <source>
        <strain evidence="2">CGDNIH3</strain>
    </source>
</reference>
<dbReference type="EMBL" id="CP003181">
    <property type="protein sequence ID" value="AHJ63199.1"/>
    <property type="molecule type" value="Genomic_DNA"/>
</dbReference>
<gene>
    <name evidence="1" type="ORF">GbCGDNIH3_7085</name>
</gene>
<dbReference type="AntiFam" id="ANF00057">
    <property type="entry name" value="Translation of E. coli type CRISPR repeat"/>
</dbReference>
<dbReference type="AlphaFoldDB" id="A0AAN0VG71"/>
<dbReference type="AntiFam" id="ANF00006">
    <property type="entry name" value="Translation of CRISPR region"/>
</dbReference>
<protein>
    <submittedName>
        <fullName evidence="1">Uncharacterized protein</fullName>
    </submittedName>
</protein>
<accession>A0AAN0VG71</accession>
<dbReference type="KEGG" id="gbc:GbCGDNIH3_7085"/>
<sequence>MLRSGGSSPRRRGTHMWWNANNDEIRFIPAQAGNTDDWTPGDAGYSVHPRAGGEHYVHYEGDDQAAGSSPRRRGTRAEFIKIRKVDRFIPAQAGNTCSGPVGSAWTTVHPRAGGEHCCHFFHQVFDDGSSPRRRGTLFRRP</sequence>
<evidence type="ECO:0000313" key="1">
    <source>
        <dbReference type="EMBL" id="AHJ63199.1"/>
    </source>
</evidence>
<proteinExistence type="predicted"/>